<evidence type="ECO:0000256" key="2">
    <source>
        <dbReference type="ARBA" id="ARBA00022857"/>
    </source>
</evidence>
<evidence type="ECO:0000256" key="4">
    <source>
        <dbReference type="SAM" id="Phobius"/>
    </source>
</evidence>
<dbReference type="PROSITE" id="PS00061">
    <property type="entry name" value="ADH_SHORT"/>
    <property type="match status" value="1"/>
</dbReference>
<keyword evidence="6" id="KW-1185">Reference proteome</keyword>
<organism evidence="5 6">
    <name type="scientific">Ophiocordyceps sinensis</name>
    <dbReference type="NCBI Taxonomy" id="72228"/>
    <lineage>
        <taxon>Eukaryota</taxon>
        <taxon>Fungi</taxon>
        <taxon>Dikarya</taxon>
        <taxon>Ascomycota</taxon>
        <taxon>Pezizomycotina</taxon>
        <taxon>Sordariomycetes</taxon>
        <taxon>Hypocreomycetidae</taxon>
        <taxon>Hypocreales</taxon>
        <taxon>Ophiocordycipitaceae</taxon>
        <taxon>Ophiocordyceps</taxon>
    </lineage>
</organism>
<accession>A0A8H4V6B3</accession>
<name>A0A8H4V6B3_9HYPO</name>
<keyword evidence="4" id="KW-0812">Transmembrane</keyword>
<comment type="caution">
    <text evidence="5">The sequence shown here is derived from an EMBL/GenBank/DDBJ whole genome shotgun (WGS) entry which is preliminary data.</text>
</comment>
<evidence type="ECO:0008006" key="7">
    <source>
        <dbReference type="Google" id="ProtNLM"/>
    </source>
</evidence>
<keyword evidence="4" id="KW-1133">Transmembrane helix</keyword>
<evidence type="ECO:0000256" key="3">
    <source>
        <dbReference type="ARBA" id="ARBA00023002"/>
    </source>
</evidence>
<evidence type="ECO:0000313" key="6">
    <source>
        <dbReference type="Proteomes" id="UP000557566"/>
    </source>
</evidence>
<dbReference type="InterPro" id="IPR036291">
    <property type="entry name" value="NAD(P)-bd_dom_sf"/>
</dbReference>
<evidence type="ECO:0000256" key="1">
    <source>
        <dbReference type="ARBA" id="ARBA00006484"/>
    </source>
</evidence>
<dbReference type="Pfam" id="PF00106">
    <property type="entry name" value="adh_short"/>
    <property type="match status" value="1"/>
</dbReference>
<keyword evidence="4" id="KW-0472">Membrane</keyword>
<protein>
    <recommendedName>
        <fullName evidence="7">Hydroxynaphthalene reductase-like protein Arp2</fullName>
    </recommendedName>
</protein>
<keyword evidence="3" id="KW-0560">Oxidoreductase</keyword>
<dbReference type="GO" id="GO:0016616">
    <property type="term" value="F:oxidoreductase activity, acting on the CH-OH group of donors, NAD or NADP as acceptor"/>
    <property type="evidence" value="ECO:0007669"/>
    <property type="project" value="TreeGrafter"/>
</dbReference>
<feature type="transmembrane region" description="Helical" evidence="4">
    <location>
        <begin position="47"/>
        <end position="64"/>
    </location>
</feature>
<dbReference type="Gene3D" id="3.40.50.720">
    <property type="entry name" value="NAD(P)-binding Rossmann-like Domain"/>
    <property type="match status" value="1"/>
</dbReference>
<dbReference type="PANTHER" id="PTHR24322:SF736">
    <property type="entry name" value="RETINOL DEHYDROGENASE 10"/>
    <property type="match status" value="1"/>
</dbReference>
<gene>
    <name evidence="5" type="ORF">G6O67_005543</name>
</gene>
<dbReference type="SUPFAM" id="SSF51735">
    <property type="entry name" value="NAD(P)-binding Rossmann-fold domains"/>
    <property type="match status" value="1"/>
</dbReference>
<feature type="transmembrane region" description="Helical" evidence="4">
    <location>
        <begin position="21"/>
        <end position="41"/>
    </location>
</feature>
<dbReference type="PANTHER" id="PTHR24322">
    <property type="entry name" value="PKSB"/>
    <property type="match status" value="1"/>
</dbReference>
<dbReference type="InterPro" id="IPR002347">
    <property type="entry name" value="SDR_fam"/>
</dbReference>
<dbReference type="OrthoDB" id="10253736at2759"/>
<evidence type="ECO:0000313" key="5">
    <source>
        <dbReference type="EMBL" id="KAF4509270.1"/>
    </source>
</evidence>
<dbReference type="AlphaFoldDB" id="A0A8H4V6B3"/>
<dbReference type="Proteomes" id="UP000557566">
    <property type="component" value="Unassembled WGS sequence"/>
</dbReference>
<comment type="similarity">
    <text evidence="1">Belongs to the short-chain dehydrogenases/reductases (SDR) family.</text>
</comment>
<proteinExistence type="inferred from homology"/>
<dbReference type="EMBL" id="JAAVMX010000005">
    <property type="protein sequence ID" value="KAF4509270.1"/>
    <property type="molecule type" value="Genomic_DNA"/>
</dbReference>
<dbReference type="InterPro" id="IPR020904">
    <property type="entry name" value="Sc_DH/Rdtase_CS"/>
</dbReference>
<dbReference type="PRINTS" id="PR00081">
    <property type="entry name" value="GDHRDH"/>
</dbReference>
<sequence>MGMTMDNLLALLRGTIFHPAASLLLPGAIIVTQACLVHLGVSESTRLSWALQVALGCVAFSWLLQLNRVMSRRALNPAPRVSCRWPDELVVVTGGSGGIGGELVRKLERIGARVVIMDAVPPAFETGNGTCYFQTNVASFENVTSVYNKIVAKLGVPTVLVANAGVLRGKTLLDHSEDDVRSTFDVNVLGVLFCIKAFLPSMIAANKGHVLVTSSVTAYSTAANVVCYSASKAALNSVVEGLHTELKHKHGNPSVKVSTVLPAVVNTKLSEVLEPCVNGFMMPPLEPACVAERMLQVLSEGESQTVLMPAMSNASPWLLALPSWVRVRVQDIGARATARL</sequence>
<reference evidence="5 6" key="1">
    <citation type="journal article" date="2020" name="Genome Biol. Evol.">
        <title>A new high-quality draft genome assembly of the Chinese cordyceps Ophiocordyceps sinensis.</title>
        <authorList>
            <person name="Shu R."/>
            <person name="Zhang J."/>
            <person name="Meng Q."/>
            <person name="Zhang H."/>
            <person name="Zhou G."/>
            <person name="Li M."/>
            <person name="Wu P."/>
            <person name="Zhao Y."/>
            <person name="Chen C."/>
            <person name="Qin Q."/>
        </authorList>
    </citation>
    <scope>NUCLEOTIDE SEQUENCE [LARGE SCALE GENOMIC DNA]</scope>
    <source>
        <strain evidence="5 6">IOZ07</strain>
    </source>
</reference>
<keyword evidence="2" id="KW-0521">NADP</keyword>